<keyword evidence="1" id="KW-0805">Transcription regulation</keyword>
<dbReference type="Gene3D" id="1.10.357.10">
    <property type="entry name" value="Tetracycline Repressor, domain 2"/>
    <property type="match status" value="1"/>
</dbReference>
<evidence type="ECO:0000256" key="1">
    <source>
        <dbReference type="ARBA" id="ARBA00023015"/>
    </source>
</evidence>
<comment type="caution">
    <text evidence="7">The sequence shown here is derived from an EMBL/GenBank/DDBJ whole genome shotgun (WGS) entry which is preliminary data.</text>
</comment>
<evidence type="ECO:0000256" key="4">
    <source>
        <dbReference type="PROSITE-ProRule" id="PRU00335"/>
    </source>
</evidence>
<name>A0ABN1XVE1_9PSEU</name>
<keyword evidence="8" id="KW-1185">Reference proteome</keyword>
<reference evidence="7 8" key="1">
    <citation type="journal article" date="2019" name="Int. J. Syst. Evol. Microbiol.">
        <title>The Global Catalogue of Microorganisms (GCM) 10K type strain sequencing project: providing services to taxonomists for standard genome sequencing and annotation.</title>
        <authorList>
            <consortium name="The Broad Institute Genomics Platform"/>
            <consortium name="The Broad Institute Genome Sequencing Center for Infectious Disease"/>
            <person name="Wu L."/>
            <person name="Ma J."/>
        </authorList>
    </citation>
    <scope>NUCLEOTIDE SEQUENCE [LARGE SCALE GENOMIC DNA]</scope>
    <source>
        <strain evidence="7 8">JCM 11896</strain>
    </source>
</reference>
<feature type="DNA-binding region" description="H-T-H motif" evidence="4">
    <location>
        <begin position="43"/>
        <end position="62"/>
    </location>
</feature>
<evidence type="ECO:0000256" key="2">
    <source>
        <dbReference type="ARBA" id="ARBA00023125"/>
    </source>
</evidence>
<accession>A0ABN1XVE1</accession>
<dbReference type="InterPro" id="IPR001647">
    <property type="entry name" value="HTH_TetR"/>
</dbReference>
<evidence type="ECO:0000313" key="7">
    <source>
        <dbReference type="EMBL" id="GAA1390800.1"/>
    </source>
</evidence>
<dbReference type="Pfam" id="PF00440">
    <property type="entry name" value="TetR_N"/>
    <property type="match status" value="1"/>
</dbReference>
<dbReference type="RefSeq" id="WP_344023152.1">
    <property type="nucleotide sequence ID" value="NZ_BAAAJK010000011.1"/>
</dbReference>
<dbReference type="Proteomes" id="UP001501414">
    <property type="component" value="Unassembled WGS sequence"/>
</dbReference>
<evidence type="ECO:0000313" key="8">
    <source>
        <dbReference type="Proteomes" id="UP001501414"/>
    </source>
</evidence>
<dbReference type="InterPro" id="IPR050109">
    <property type="entry name" value="HTH-type_TetR-like_transc_reg"/>
</dbReference>
<evidence type="ECO:0000256" key="5">
    <source>
        <dbReference type="SAM" id="MobiDB-lite"/>
    </source>
</evidence>
<sequence length="204" mass="22210">MESTAVHAPPPLTRRTRKRNERRDRVYAAAVELFVEQGFDATSMDEIALRSGVARTTVFNHFPRKALFLDEWARRRREAAARSLDAADPAGRSLRELLGGYLAALAALNVATRGETTALMEVALRNSNTLLGHDLGEELAELIAAGGARLRPSADPTRVGRLLSLGYYSAVVRWIHVEPPPFDLAAELAALLDTVLDGALADRG</sequence>
<dbReference type="PANTHER" id="PTHR30055:SF234">
    <property type="entry name" value="HTH-TYPE TRANSCRIPTIONAL REGULATOR BETI"/>
    <property type="match status" value="1"/>
</dbReference>
<dbReference type="SUPFAM" id="SSF46689">
    <property type="entry name" value="Homeodomain-like"/>
    <property type="match status" value="1"/>
</dbReference>
<dbReference type="PROSITE" id="PS50977">
    <property type="entry name" value="HTH_TETR_2"/>
    <property type="match status" value="1"/>
</dbReference>
<feature type="domain" description="HTH tetR-type" evidence="6">
    <location>
        <begin position="20"/>
        <end position="80"/>
    </location>
</feature>
<gene>
    <name evidence="7" type="ORF">GCM10009613_32140</name>
</gene>
<keyword evidence="2 4" id="KW-0238">DNA-binding</keyword>
<dbReference type="PANTHER" id="PTHR30055">
    <property type="entry name" value="HTH-TYPE TRANSCRIPTIONAL REGULATOR RUTR"/>
    <property type="match status" value="1"/>
</dbReference>
<feature type="region of interest" description="Disordered" evidence="5">
    <location>
        <begin position="1"/>
        <end position="20"/>
    </location>
</feature>
<protein>
    <submittedName>
        <fullName evidence="7">TetR/AcrR family transcriptional regulator</fullName>
    </submittedName>
</protein>
<dbReference type="InterPro" id="IPR009057">
    <property type="entry name" value="Homeodomain-like_sf"/>
</dbReference>
<dbReference type="EMBL" id="BAAAJK010000011">
    <property type="protein sequence ID" value="GAA1390800.1"/>
    <property type="molecule type" value="Genomic_DNA"/>
</dbReference>
<organism evidence="7 8">
    <name type="scientific">Pseudonocardia kongjuensis</name>
    <dbReference type="NCBI Taxonomy" id="102227"/>
    <lineage>
        <taxon>Bacteria</taxon>
        <taxon>Bacillati</taxon>
        <taxon>Actinomycetota</taxon>
        <taxon>Actinomycetes</taxon>
        <taxon>Pseudonocardiales</taxon>
        <taxon>Pseudonocardiaceae</taxon>
        <taxon>Pseudonocardia</taxon>
    </lineage>
</organism>
<dbReference type="PRINTS" id="PR00455">
    <property type="entry name" value="HTHTETR"/>
</dbReference>
<proteinExistence type="predicted"/>
<evidence type="ECO:0000259" key="6">
    <source>
        <dbReference type="PROSITE" id="PS50977"/>
    </source>
</evidence>
<keyword evidence="3" id="KW-0804">Transcription</keyword>
<evidence type="ECO:0000256" key="3">
    <source>
        <dbReference type="ARBA" id="ARBA00023163"/>
    </source>
</evidence>